<gene>
    <name evidence="3" type="ORF">METZ01_LOCUS196529</name>
</gene>
<sequence length="163" mass="18403">MLHTSGRELEELVQSAVCSASNHGILLIVETDDPESQIFLNTEPVRRALVRSGMDIAPKHYEPAETWASTEAALEKLDAITFYEHNVGHITPLIAENIRMALEQHPEDEVLLAIRKAAEANARNWNYIAAILRRWAIEGRPEELDHGRDGTAERDLKEDRSDQ</sequence>
<dbReference type="InterPro" id="IPR034829">
    <property type="entry name" value="DnaD-like_sf"/>
</dbReference>
<dbReference type="SUPFAM" id="SSF158499">
    <property type="entry name" value="DnaD domain-like"/>
    <property type="match status" value="1"/>
</dbReference>
<feature type="non-terminal residue" evidence="3">
    <location>
        <position position="163"/>
    </location>
</feature>
<proteinExistence type="predicted"/>
<feature type="domain" description="DnaB/C C-terminal" evidence="2">
    <location>
        <begin position="80"/>
        <end position="136"/>
    </location>
</feature>
<dbReference type="Gene3D" id="1.10.10.630">
    <property type="entry name" value="DnaD domain-like"/>
    <property type="match status" value="1"/>
</dbReference>
<feature type="region of interest" description="Disordered" evidence="1">
    <location>
        <begin position="143"/>
        <end position="163"/>
    </location>
</feature>
<evidence type="ECO:0000256" key="1">
    <source>
        <dbReference type="SAM" id="MobiDB-lite"/>
    </source>
</evidence>
<dbReference type="EMBL" id="UINC01041845">
    <property type="protein sequence ID" value="SVB43675.1"/>
    <property type="molecule type" value="Genomic_DNA"/>
</dbReference>
<protein>
    <recommendedName>
        <fullName evidence="2">DnaB/C C-terminal domain-containing protein</fullName>
    </recommendedName>
</protein>
<dbReference type="NCBIfam" id="TIGR01446">
    <property type="entry name" value="DnaD_dom"/>
    <property type="match status" value="1"/>
</dbReference>
<accession>A0A382DZM0</accession>
<name>A0A382DZM0_9ZZZZ</name>
<evidence type="ECO:0000313" key="3">
    <source>
        <dbReference type="EMBL" id="SVB43675.1"/>
    </source>
</evidence>
<evidence type="ECO:0000259" key="2">
    <source>
        <dbReference type="Pfam" id="PF07261"/>
    </source>
</evidence>
<dbReference type="AlphaFoldDB" id="A0A382DZM0"/>
<dbReference type="Pfam" id="PF07261">
    <property type="entry name" value="DnaB_2"/>
    <property type="match status" value="1"/>
</dbReference>
<dbReference type="InterPro" id="IPR006343">
    <property type="entry name" value="DnaB/C_C"/>
</dbReference>
<organism evidence="3">
    <name type="scientific">marine metagenome</name>
    <dbReference type="NCBI Taxonomy" id="408172"/>
    <lineage>
        <taxon>unclassified sequences</taxon>
        <taxon>metagenomes</taxon>
        <taxon>ecological metagenomes</taxon>
    </lineage>
</organism>
<reference evidence="3" key="1">
    <citation type="submission" date="2018-05" db="EMBL/GenBank/DDBJ databases">
        <authorList>
            <person name="Lanie J.A."/>
            <person name="Ng W.-L."/>
            <person name="Kazmierczak K.M."/>
            <person name="Andrzejewski T.M."/>
            <person name="Davidsen T.M."/>
            <person name="Wayne K.J."/>
            <person name="Tettelin H."/>
            <person name="Glass J.I."/>
            <person name="Rusch D."/>
            <person name="Podicherti R."/>
            <person name="Tsui H.-C.T."/>
            <person name="Winkler M.E."/>
        </authorList>
    </citation>
    <scope>NUCLEOTIDE SEQUENCE</scope>
</reference>